<evidence type="ECO:0000313" key="4">
    <source>
        <dbReference type="Proteomes" id="UP000539642"/>
    </source>
</evidence>
<dbReference type="SUPFAM" id="SSF53955">
    <property type="entry name" value="Lysozyme-like"/>
    <property type="match status" value="1"/>
</dbReference>
<evidence type="ECO:0000259" key="2">
    <source>
        <dbReference type="Pfam" id="PF01464"/>
    </source>
</evidence>
<organism evidence="3 4">
    <name type="scientific">Desulfoprunum benzoelyticum</name>
    <dbReference type="NCBI Taxonomy" id="1506996"/>
    <lineage>
        <taxon>Bacteria</taxon>
        <taxon>Pseudomonadati</taxon>
        <taxon>Thermodesulfobacteriota</taxon>
        <taxon>Desulfobulbia</taxon>
        <taxon>Desulfobulbales</taxon>
        <taxon>Desulfobulbaceae</taxon>
        <taxon>Desulfoprunum</taxon>
    </lineage>
</organism>
<gene>
    <name evidence="3" type="ORF">HNQ81_001975</name>
</gene>
<sequence>MPRHIRNLPVVFLLAVLLSIFAGNRPVAAEIVRLPITLDYPLLQNLMINKAFRERNESVVLVDEGSGCLYLALSHPRIMEEKGFVRLEIEITAHAGTPLGRECLMPLAWKGFLVLYQQPAINSRTWQLSFRTSRSGLFDRNHQPIQLGGILWQLIESRVFTYLNSITIDLAPPVNNLKEFLFPMFPQHVRQQTQTMLDSLRAGEPQITPEAIKLDILADVKEIYRPEDARITETLSGKELEEVVAVWENWDALLSFMVAMTAKDVLSPEERQTLMDVLLETRYSFLDSIGSNSVTHDFVRVQFASAWKQLAPIFRNHITADSSPQRIGYLSFFTAADALTILDGLGPTFGIEVSRNGMIRLARMLSSDPAILRYGSGINPNLQRLFEVTPEPVQAPAAAEDEVPPEGKFLEQDLPLTPPPEPSSQPPQAPPLEPPLEPHSELPLELPLELPAEPSLAPPPEPTSSLFDFLCAPLHAAEGRNLEELRKWTVTRGNVDNIVRKVVNLLKAQAQTTAREKKVPPAFRSTYRLMIPAIAWQESCFRQFVVRDDKLTYLLSYNNSSVGLMQVNTRVWRGVYDLERLRWDIRYNAAAGCEIATLYLKDYALRERKGQKKPDNETIAHLVYAMYNGGPGQYRKYLERQRNGKLYASDKLFQEKFKWVSAADWGKISKCLIGG</sequence>
<dbReference type="Gene3D" id="1.10.530.10">
    <property type="match status" value="1"/>
</dbReference>
<dbReference type="RefSeq" id="WP_183350792.1">
    <property type="nucleotide sequence ID" value="NZ_JACHEO010000010.1"/>
</dbReference>
<feature type="domain" description="Transglycosylase SLT" evidence="2">
    <location>
        <begin position="530"/>
        <end position="644"/>
    </location>
</feature>
<dbReference type="InterPro" id="IPR023346">
    <property type="entry name" value="Lysozyme-like_dom_sf"/>
</dbReference>
<proteinExistence type="predicted"/>
<accession>A0A840UXR9</accession>
<evidence type="ECO:0000313" key="3">
    <source>
        <dbReference type="EMBL" id="MBB5348244.1"/>
    </source>
</evidence>
<comment type="caution">
    <text evidence="3">The sequence shown here is derived from an EMBL/GenBank/DDBJ whole genome shotgun (WGS) entry which is preliminary data.</text>
</comment>
<protein>
    <recommendedName>
        <fullName evidence="2">Transglycosylase SLT domain-containing protein</fullName>
    </recommendedName>
</protein>
<dbReference type="Pfam" id="PF01464">
    <property type="entry name" value="SLT"/>
    <property type="match status" value="1"/>
</dbReference>
<dbReference type="AlphaFoldDB" id="A0A840UXR9"/>
<feature type="compositionally biased region" description="Pro residues" evidence="1">
    <location>
        <begin position="416"/>
        <end position="435"/>
    </location>
</feature>
<dbReference type="InterPro" id="IPR008258">
    <property type="entry name" value="Transglycosylase_SLT_dom_1"/>
</dbReference>
<dbReference type="EMBL" id="JACHEO010000010">
    <property type="protein sequence ID" value="MBB5348244.1"/>
    <property type="molecule type" value="Genomic_DNA"/>
</dbReference>
<keyword evidence="4" id="KW-1185">Reference proteome</keyword>
<dbReference type="Proteomes" id="UP000539642">
    <property type="component" value="Unassembled WGS sequence"/>
</dbReference>
<name>A0A840UXR9_9BACT</name>
<reference evidence="3 4" key="1">
    <citation type="submission" date="2020-08" db="EMBL/GenBank/DDBJ databases">
        <title>Genomic Encyclopedia of Type Strains, Phase IV (KMG-IV): sequencing the most valuable type-strain genomes for metagenomic binning, comparative biology and taxonomic classification.</title>
        <authorList>
            <person name="Goeker M."/>
        </authorList>
    </citation>
    <scope>NUCLEOTIDE SEQUENCE [LARGE SCALE GENOMIC DNA]</scope>
    <source>
        <strain evidence="3 4">DSM 28570</strain>
    </source>
</reference>
<evidence type="ECO:0000256" key="1">
    <source>
        <dbReference type="SAM" id="MobiDB-lite"/>
    </source>
</evidence>
<dbReference type="CDD" id="cd00254">
    <property type="entry name" value="LT-like"/>
    <property type="match status" value="1"/>
</dbReference>
<feature type="region of interest" description="Disordered" evidence="1">
    <location>
        <begin position="409"/>
        <end position="440"/>
    </location>
</feature>